<reference evidence="2" key="1">
    <citation type="submission" date="2020-04" db="EMBL/GenBank/DDBJ databases">
        <authorList>
            <person name="Zhang T."/>
        </authorList>
    </citation>
    <scope>NUCLEOTIDE SEQUENCE</scope>
    <source>
        <strain evidence="2">HKST-UBA14</strain>
    </source>
</reference>
<dbReference type="EMBL" id="JAGQLK010000044">
    <property type="protein sequence ID" value="MCA9383244.1"/>
    <property type="molecule type" value="Genomic_DNA"/>
</dbReference>
<dbReference type="AlphaFoldDB" id="A0A955L5E9"/>
<feature type="region of interest" description="Disordered" evidence="1">
    <location>
        <begin position="1"/>
        <end position="128"/>
    </location>
</feature>
<organism evidence="2 3">
    <name type="scientific">Candidatus Dojkabacteria bacterium</name>
    <dbReference type="NCBI Taxonomy" id="2099670"/>
    <lineage>
        <taxon>Bacteria</taxon>
        <taxon>Candidatus Dojkabacteria</taxon>
    </lineage>
</organism>
<comment type="caution">
    <text evidence="2">The sequence shown here is derived from an EMBL/GenBank/DDBJ whole genome shotgun (WGS) entry which is preliminary data.</text>
</comment>
<evidence type="ECO:0000256" key="1">
    <source>
        <dbReference type="SAM" id="MobiDB-lite"/>
    </source>
</evidence>
<accession>A0A955L5E9</accession>
<feature type="compositionally biased region" description="Low complexity" evidence="1">
    <location>
        <begin position="92"/>
        <end position="108"/>
    </location>
</feature>
<reference evidence="2" key="2">
    <citation type="journal article" date="2021" name="Microbiome">
        <title>Successional dynamics and alternative stable states in a saline activated sludge microbial community over 9 years.</title>
        <authorList>
            <person name="Wang Y."/>
            <person name="Ye J."/>
            <person name="Ju F."/>
            <person name="Liu L."/>
            <person name="Boyd J.A."/>
            <person name="Deng Y."/>
            <person name="Parks D.H."/>
            <person name="Jiang X."/>
            <person name="Yin X."/>
            <person name="Woodcroft B.J."/>
            <person name="Tyson G.W."/>
            <person name="Hugenholtz P."/>
            <person name="Polz M.F."/>
            <person name="Zhang T."/>
        </authorList>
    </citation>
    <scope>NUCLEOTIDE SEQUENCE</scope>
    <source>
        <strain evidence="2">HKST-UBA14</strain>
    </source>
</reference>
<protein>
    <submittedName>
        <fullName evidence="2">Uncharacterized protein</fullName>
    </submittedName>
</protein>
<evidence type="ECO:0000313" key="2">
    <source>
        <dbReference type="EMBL" id="MCA9383244.1"/>
    </source>
</evidence>
<evidence type="ECO:0000313" key="3">
    <source>
        <dbReference type="Proteomes" id="UP000783287"/>
    </source>
</evidence>
<dbReference type="Proteomes" id="UP000783287">
    <property type="component" value="Unassembled WGS sequence"/>
</dbReference>
<proteinExistence type="predicted"/>
<feature type="compositionally biased region" description="Low complexity" evidence="1">
    <location>
        <begin position="13"/>
        <end position="40"/>
    </location>
</feature>
<name>A0A955L5E9_9BACT</name>
<feature type="compositionally biased region" description="Polar residues" evidence="1">
    <location>
        <begin position="1"/>
        <end position="12"/>
    </location>
</feature>
<gene>
    <name evidence="2" type="ORF">KC909_02660</name>
</gene>
<sequence>MSTGNPVNNQIFDDQQPLAPAAQPDPAMQQQGGQANQQQGPISVGSPEAGPMTIAQPESNNASPEYGYEELKRLEQSPESIAGAERKEGTHQQPQQQQQIQTKTVQKPAPTPPPAPQGPKVFGYSIPPSLLTNFQSVAKSKSKGNPKDSSTWVVMLLDRILKKQKGS</sequence>